<sequence>MSRCGAMFGVVVKYLPRAVMHYGTSTATVRRLRVVVVVVKCGNARRRRDLVAGRDGRCGRRTADGAVVTAIGVTVVVRCRRLSQLHAPIGPDPGAYEIGALRRTWACRSAVGRTLVSGVRERGENEDVGAAAQAMDVEAGALGLGVPESAGAVGFRRDGGSWLDAARGKGARAGELVPAVSRGFRLMPIDEGDFIAVRKWPQRPRLPVVQKDGSEHTAWQRSSPPSHPGQQRHEDAIETRALIGAPRKADAATPQRARLVSERELMVSGGHVRVPKRCHWHVRRGPRICRCDIGAPRRTVPHLISVRLRTYEGVVAHRASRHITHSMCMYICAVMYPHSPASLRVQAAHGSVVACVGLALGGRRRRGTATAYRLQRAMDHGSIHGCTSLIAVMARGRSLEPGPDPPPGGPFGVAQSIVGQPGEQSNEGQGSWAWMGDG</sequence>
<dbReference type="EMBL" id="LCWV01000034">
    <property type="protein sequence ID" value="PWI65346.1"/>
    <property type="molecule type" value="Genomic_DNA"/>
</dbReference>
<evidence type="ECO:0000256" key="1">
    <source>
        <dbReference type="SAM" id="MobiDB-lite"/>
    </source>
</evidence>
<dbReference type="Proteomes" id="UP000245956">
    <property type="component" value="Unassembled WGS sequence"/>
</dbReference>
<feature type="region of interest" description="Disordered" evidence="1">
    <location>
        <begin position="397"/>
        <end position="438"/>
    </location>
</feature>
<organism evidence="2 3">
    <name type="scientific">Purpureocillium lilacinum</name>
    <name type="common">Paecilomyces lilacinus</name>
    <dbReference type="NCBI Taxonomy" id="33203"/>
    <lineage>
        <taxon>Eukaryota</taxon>
        <taxon>Fungi</taxon>
        <taxon>Dikarya</taxon>
        <taxon>Ascomycota</taxon>
        <taxon>Pezizomycotina</taxon>
        <taxon>Sordariomycetes</taxon>
        <taxon>Hypocreomycetidae</taxon>
        <taxon>Hypocreales</taxon>
        <taxon>Ophiocordycipitaceae</taxon>
        <taxon>Purpureocillium</taxon>
    </lineage>
</organism>
<name>A0A2U3DSX9_PURLI</name>
<accession>A0A2U3DSX9</accession>
<evidence type="ECO:0000313" key="2">
    <source>
        <dbReference type="EMBL" id="PWI65346.1"/>
    </source>
</evidence>
<gene>
    <name evidence="2" type="ORF">PCL_07115</name>
</gene>
<dbReference type="AlphaFoldDB" id="A0A2U3DSX9"/>
<proteinExistence type="predicted"/>
<reference evidence="2 3" key="1">
    <citation type="journal article" date="2016" name="Front. Microbiol.">
        <title>Genome and transcriptome sequences reveal the specific parasitism of the nematophagous Purpureocillium lilacinum 36-1.</title>
        <authorList>
            <person name="Xie J."/>
            <person name="Li S."/>
            <person name="Mo C."/>
            <person name="Xiao X."/>
            <person name="Peng D."/>
            <person name="Wang G."/>
            <person name="Xiao Y."/>
        </authorList>
    </citation>
    <scope>NUCLEOTIDE SEQUENCE [LARGE SCALE GENOMIC DNA]</scope>
    <source>
        <strain evidence="2 3">36-1</strain>
    </source>
</reference>
<comment type="caution">
    <text evidence="2">The sequence shown here is derived from an EMBL/GenBank/DDBJ whole genome shotgun (WGS) entry which is preliminary data.</text>
</comment>
<feature type="region of interest" description="Disordered" evidence="1">
    <location>
        <begin position="208"/>
        <end position="234"/>
    </location>
</feature>
<evidence type="ECO:0000313" key="3">
    <source>
        <dbReference type="Proteomes" id="UP000245956"/>
    </source>
</evidence>
<protein>
    <submittedName>
        <fullName evidence="2">Uncharacterized protein</fullName>
    </submittedName>
</protein>